<dbReference type="AlphaFoldDB" id="A0AAE2ZLB4"/>
<keyword evidence="1 2" id="KW-0238">DNA-binding</keyword>
<accession>A0AAE2ZLB4</accession>
<dbReference type="GO" id="GO:0003677">
    <property type="term" value="F:DNA binding"/>
    <property type="evidence" value="ECO:0007669"/>
    <property type="project" value="UniProtKB-UniRule"/>
</dbReference>
<evidence type="ECO:0000256" key="1">
    <source>
        <dbReference type="ARBA" id="ARBA00023125"/>
    </source>
</evidence>
<dbReference type="Proteomes" id="UP001196509">
    <property type="component" value="Unassembled WGS sequence"/>
</dbReference>
<proteinExistence type="predicted"/>
<organism evidence="4 5">
    <name type="scientific">Flavimaribacter sediminis</name>
    <dbReference type="NCBI Taxonomy" id="2865987"/>
    <lineage>
        <taxon>Bacteria</taxon>
        <taxon>Pseudomonadati</taxon>
        <taxon>Pseudomonadota</taxon>
        <taxon>Alphaproteobacteria</taxon>
        <taxon>Hyphomicrobiales</taxon>
        <taxon>Rhizobiaceae</taxon>
        <taxon>Flavimaribacter</taxon>
    </lineage>
</organism>
<gene>
    <name evidence="4" type="ORF">K1W69_15635</name>
</gene>
<dbReference type="Pfam" id="PF00440">
    <property type="entry name" value="TetR_N"/>
    <property type="match status" value="1"/>
</dbReference>
<comment type="caution">
    <text evidence="4">The sequence shown here is derived from an EMBL/GenBank/DDBJ whole genome shotgun (WGS) entry which is preliminary data.</text>
</comment>
<evidence type="ECO:0000259" key="3">
    <source>
        <dbReference type="PROSITE" id="PS50977"/>
    </source>
</evidence>
<keyword evidence="5" id="KW-1185">Reference proteome</keyword>
<sequence length="198" mass="22793">MTKSQADEANGQRRRATLSRDAWIVAAASVLERRGISAVKIDVLARKLKVTRGSFYFHFKGLKDLHESLLDTWRTRNCRPFEMIAERTDLRAVDLFNVVCAVWVDERPFSPSLDLAVRDWSRTSRKLAAEMSEADDLRLTLLKRSFLEMGYSEDESTVRARTTYFHQIGYYAISYAEPSAERKRLQPIFADVLLGKPQ</sequence>
<protein>
    <submittedName>
        <fullName evidence="4">TetR/AcrR family transcriptional regulator</fullName>
    </submittedName>
</protein>
<name>A0AAE2ZLB4_9HYPH</name>
<dbReference type="InterPro" id="IPR001647">
    <property type="entry name" value="HTH_TetR"/>
</dbReference>
<dbReference type="InterPro" id="IPR009057">
    <property type="entry name" value="Homeodomain-like_sf"/>
</dbReference>
<evidence type="ECO:0000313" key="5">
    <source>
        <dbReference type="Proteomes" id="UP001196509"/>
    </source>
</evidence>
<evidence type="ECO:0000313" key="4">
    <source>
        <dbReference type="EMBL" id="MBW8638628.1"/>
    </source>
</evidence>
<dbReference type="PROSITE" id="PS50977">
    <property type="entry name" value="HTH_TETR_2"/>
    <property type="match status" value="1"/>
</dbReference>
<feature type="domain" description="HTH tetR-type" evidence="3">
    <location>
        <begin position="17"/>
        <end position="77"/>
    </location>
</feature>
<dbReference type="EMBL" id="JAICBX010000002">
    <property type="protein sequence ID" value="MBW8638628.1"/>
    <property type="molecule type" value="Genomic_DNA"/>
</dbReference>
<dbReference type="RefSeq" id="WP_220229231.1">
    <property type="nucleotide sequence ID" value="NZ_JAICBX010000002.1"/>
</dbReference>
<evidence type="ECO:0000256" key="2">
    <source>
        <dbReference type="PROSITE-ProRule" id="PRU00335"/>
    </source>
</evidence>
<dbReference type="SUPFAM" id="SSF46689">
    <property type="entry name" value="Homeodomain-like"/>
    <property type="match status" value="1"/>
</dbReference>
<feature type="DNA-binding region" description="H-T-H motif" evidence="2">
    <location>
        <begin position="40"/>
        <end position="59"/>
    </location>
</feature>
<reference evidence="4" key="1">
    <citation type="submission" date="2021-08" db="EMBL/GenBank/DDBJ databases">
        <title>Hoeflea bacterium WL0058 sp. nov., isolated from the sediment.</title>
        <authorList>
            <person name="Wang L."/>
            <person name="Zhang D."/>
        </authorList>
    </citation>
    <scope>NUCLEOTIDE SEQUENCE</scope>
    <source>
        <strain evidence="4">WL0058</strain>
    </source>
</reference>
<dbReference type="Gene3D" id="1.10.357.10">
    <property type="entry name" value="Tetracycline Repressor, domain 2"/>
    <property type="match status" value="1"/>
</dbReference>